<dbReference type="RefSeq" id="WP_380147003.1">
    <property type="nucleotide sequence ID" value="NZ_JBHUOR010000023.1"/>
</dbReference>
<proteinExistence type="inferred from homology"/>
<keyword evidence="9" id="KW-1185">Reference proteome</keyword>
<dbReference type="InterPro" id="IPR036852">
    <property type="entry name" value="Peptidase_S8/S53_dom_sf"/>
</dbReference>
<evidence type="ECO:0000256" key="2">
    <source>
        <dbReference type="ARBA" id="ARBA00022670"/>
    </source>
</evidence>
<feature type="active site" description="Charge relay system" evidence="5">
    <location>
        <position position="156"/>
    </location>
</feature>
<protein>
    <submittedName>
        <fullName evidence="8">S8 family serine peptidase</fullName>
    </submittedName>
</protein>
<dbReference type="InterPro" id="IPR015500">
    <property type="entry name" value="Peptidase_S8_subtilisin-rel"/>
</dbReference>
<evidence type="ECO:0000256" key="3">
    <source>
        <dbReference type="ARBA" id="ARBA00022801"/>
    </source>
</evidence>
<evidence type="ECO:0000313" key="8">
    <source>
        <dbReference type="EMBL" id="MFD2867775.1"/>
    </source>
</evidence>
<name>A0ABW5XXX5_9BACL</name>
<dbReference type="Gene3D" id="3.40.50.200">
    <property type="entry name" value="Peptidase S8/S53 domain"/>
    <property type="match status" value="1"/>
</dbReference>
<dbReference type="SUPFAM" id="SSF52743">
    <property type="entry name" value="Subtilisin-like"/>
    <property type="match status" value="1"/>
</dbReference>
<comment type="similarity">
    <text evidence="1 5">Belongs to the peptidase S8 family.</text>
</comment>
<evidence type="ECO:0000256" key="5">
    <source>
        <dbReference type="PROSITE-ProRule" id="PRU01240"/>
    </source>
</evidence>
<accession>A0ABW5XXX5</accession>
<sequence>MKKWIMGVVLASSLCLLSEPASAASSEYVIETTKMAALQKRYSFKKIDKITGQSIYKIRVTKEVAKKLQRDKRVQELTKNRAVKVPPTEAGVTVKSISGNWGLADMQFPAANPFLAQVEVAIIDSGVDTDHPLIASQLVNSYATDGFTSVEDENGHGTHVAGIVAEGTPNIRIVPIRVLDKYGDGDIYNVVEGIYYAIEQQVDVINMSLGIGEEPDDVLAEALTDAAEAGIMMTAAAGNDYADYIEYPASAPDVYGVGAYNSSGQRARFSHTGEGLDFMGPGYAVQSARLGGGYRTMNGTSMATPFISKALALAKSANPALQKKELETLALAAAEPIAGTTFLEAGHGKINMDKLMKGAYATDATVRYMTPKTSTDAQKKWTITLSGAIENTTSNFAKVTVVSDTGVAQNVTVQAGSNAKKIDVLAPASGYANGIYYLHVASGLKAQSGKVLKQSTINQFTIN</sequence>
<organism evidence="8 9">
    <name type="scientific">Kurthia populi</name>
    <dbReference type="NCBI Taxonomy" id="1562132"/>
    <lineage>
        <taxon>Bacteria</taxon>
        <taxon>Bacillati</taxon>
        <taxon>Bacillota</taxon>
        <taxon>Bacilli</taxon>
        <taxon>Bacillales</taxon>
        <taxon>Caryophanaceae</taxon>
        <taxon>Kurthia</taxon>
    </lineage>
</organism>
<dbReference type="InterPro" id="IPR050131">
    <property type="entry name" value="Peptidase_S8_subtilisin-like"/>
</dbReference>
<dbReference type="PROSITE" id="PS00136">
    <property type="entry name" value="SUBTILASE_ASP"/>
    <property type="match status" value="1"/>
</dbReference>
<evidence type="ECO:0000259" key="7">
    <source>
        <dbReference type="Pfam" id="PF00082"/>
    </source>
</evidence>
<dbReference type="EMBL" id="JBHUOR010000023">
    <property type="protein sequence ID" value="MFD2867775.1"/>
    <property type="molecule type" value="Genomic_DNA"/>
</dbReference>
<evidence type="ECO:0000256" key="1">
    <source>
        <dbReference type="ARBA" id="ARBA00011073"/>
    </source>
</evidence>
<keyword evidence="3 5" id="KW-0378">Hydrolase</keyword>
<reference evidence="9" key="1">
    <citation type="journal article" date="2019" name="Int. J. Syst. Evol. Microbiol.">
        <title>The Global Catalogue of Microorganisms (GCM) 10K type strain sequencing project: providing services to taxonomists for standard genome sequencing and annotation.</title>
        <authorList>
            <consortium name="The Broad Institute Genomics Platform"/>
            <consortium name="The Broad Institute Genome Sequencing Center for Infectious Disease"/>
            <person name="Wu L."/>
            <person name="Ma J."/>
        </authorList>
    </citation>
    <scope>NUCLEOTIDE SEQUENCE [LARGE SCALE GENOMIC DNA]</scope>
    <source>
        <strain evidence="9">KCTC 33522</strain>
    </source>
</reference>
<feature type="active site" description="Charge relay system" evidence="5">
    <location>
        <position position="124"/>
    </location>
</feature>
<keyword evidence="6" id="KW-0732">Signal</keyword>
<dbReference type="PANTHER" id="PTHR43806:SF11">
    <property type="entry name" value="CEREVISIN-RELATED"/>
    <property type="match status" value="1"/>
</dbReference>
<dbReference type="Proteomes" id="UP001597568">
    <property type="component" value="Unassembled WGS sequence"/>
</dbReference>
<evidence type="ECO:0000313" key="9">
    <source>
        <dbReference type="Proteomes" id="UP001597568"/>
    </source>
</evidence>
<dbReference type="PRINTS" id="PR00723">
    <property type="entry name" value="SUBTILISIN"/>
</dbReference>
<keyword evidence="4 5" id="KW-0720">Serine protease</keyword>
<feature type="chain" id="PRO_5047070223" evidence="6">
    <location>
        <begin position="24"/>
        <end position="463"/>
    </location>
</feature>
<evidence type="ECO:0000256" key="6">
    <source>
        <dbReference type="SAM" id="SignalP"/>
    </source>
</evidence>
<feature type="domain" description="Peptidase S8/S53" evidence="7">
    <location>
        <begin position="118"/>
        <end position="335"/>
    </location>
</feature>
<gene>
    <name evidence="8" type="ORF">ACFSY7_04540</name>
</gene>
<keyword evidence="2 5" id="KW-0645">Protease</keyword>
<dbReference type="InterPro" id="IPR023827">
    <property type="entry name" value="Peptidase_S8_Asp-AS"/>
</dbReference>
<dbReference type="Pfam" id="PF00082">
    <property type="entry name" value="Peptidase_S8"/>
    <property type="match status" value="1"/>
</dbReference>
<feature type="signal peptide" evidence="6">
    <location>
        <begin position="1"/>
        <end position="23"/>
    </location>
</feature>
<dbReference type="InterPro" id="IPR000209">
    <property type="entry name" value="Peptidase_S8/S53_dom"/>
</dbReference>
<comment type="caution">
    <text evidence="8">The sequence shown here is derived from an EMBL/GenBank/DDBJ whole genome shotgun (WGS) entry which is preliminary data.</text>
</comment>
<evidence type="ECO:0000256" key="4">
    <source>
        <dbReference type="ARBA" id="ARBA00022825"/>
    </source>
</evidence>
<feature type="active site" description="Charge relay system" evidence="5">
    <location>
        <position position="301"/>
    </location>
</feature>
<dbReference type="PROSITE" id="PS51892">
    <property type="entry name" value="SUBTILASE"/>
    <property type="match status" value="1"/>
</dbReference>
<dbReference type="PANTHER" id="PTHR43806">
    <property type="entry name" value="PEPTIDASE S8"/>
    <property type="match status" value="1"/>
</dbReference>